<gene>
    <name evidence="6" type="ORF">N6Q81_15450</name>
</gene>
<dbReference type="Gene3D" id="2.130.10.130">
    <property type="entry name" value="Integrin alpha, N-terminal"/>
    <property type="match status" value="2"/>
</dbReference>
<evidence type="ECO:0000256" key="3">
    <source>
        <dbReference type="ARBA" id="ARBA00023180"/>
    </source>
</evidence>
<dbReference type="InterPro" id="IPR028994">
    <property type="entry name" value="Integrin_alpha_N"/>
</dbReference>
<dbReference type="InterPro" id="IPR013519">
    <property type="entry name" value="Int_alpha_beta-p"/>
</dbReference>
<dbReference type="SMART" id="SM00191">
    <property type="entry name" value="Int_alpha"/>
    <property type="match status" value="3"/>
</dbReference>
<keyword evidence="2" id="KW-0677">Repeat</keyword>
<dbReference type="SUPFAM" id="SSF69318">
    <property type="entry name" value="Integrin alpha N-terminal domain"/>
    <property type="match status" value="1"/>
</dbReference>
<dbReference type="Proteomes" id="UP001064390">
    <property type="component" value="Chromosome"/>
</dbReference>
<reference evidence="6" key="1">
    <citation type="submission" date="2022-09" db="EMBL/GenBank/DDBJ databases">
        <title>Streptomyces vinaceusdrappus strain AC-40.</title>
        <authorList>
            <person name="Sedeek A.M."/>
            <person name="Salah I."/>
            <person name="Kamel H.L."/>
            <person name="Soltan M.A."/>
            <person name="Elsayed T.R."/>
        </authorList>
    </citation>
    <scope>NUCLEOTIDE SEQUENCE</scope>
    <source>
        <strain evidence="6">AC-40</strain>
    </source>
</reference>
<keyword evidence="3" id="KW-0325">Glycoprotein</keyword>
<proteinExistence type="predicted"/>
<feature type="signal peptide" evidence="5">
    <location>
        <begin position="1"/>
        <end position="20"/>
    </location>
</feature>
<evidence type="ECO:0000256" key="4">
    <source>
        <dbReference type="SAM" id="MobiDB-lite"/>
    </source>
</evidence>
<evidence type="ECO:0000313" key="6">
    <source>
        <dbReference type="EMBL" id="UXI79326.1"/>
    </source>
</evidence>
<feature type="region of interest" description="Disordered" evidence="4">
    <location>
        <begin position="37"/>
        <end position="57"/>
    </location>
</feature>
<accession>A0ABY6C0E9</accession>
<dbReference type="InterPro" id="IPR013517">
    <property type="entry name" value="FG-GAP"/>
</dbReference>
<keyword evidence="1 5" id="KW-0732">Signal</keyword>
<organism evidence="6 7">
    <name type="scientific">Streptomyces vinaceusdrappus</name>
    <dbReference type="NCBI Taxonomy" id="67376"/>
    <lineage>
        <taxon>Bacteria</taxon>
        <taxon>Bacillati</taxon>
        <taxon>Actinomycetota</taxon>
        <taxon>Actinomycetes</taxon>
        <taxon>Kitasatosporales</taxon>
        <taxon>Streptomycetaceae</taxon>
        <taxon>Streptomyces</taxon>
        <taxon>Streptomyces rochei group</taxon>
    </lineage>
</organism>
<evidence type="ECO:0000313" key="7">
    <source>
        <dbReference type="Proteomes" id="UP001064390"/>
    </source>
</evidence>
<dbReference type="Pfam" id="PF01839">
    <property type="entry name" value="FG-GAP"/>
    <property type="match status" value="2"/>
</dbReference>
<dbReference type="RefSeq" id="WP_261699151.1">
    <property type="nucleotide sequence ID" value="NZ_CP104697.1"/>
</dbReference>
<evidence type="ECO:0000256" key="5">
    <source>
        <dbReference type="SAM" id="SignalP"/>
    </source>
</evidence>
<evidence type="ECO:0000256" key="1">
    <source>
        <dbReference type="ARBA" id="ARBA00022729"/>
    </source>
</evidence>
<keyword evidence="7" id="KW-1185">Reference proteome</keyword>
<feature type="region of interest" description="Disordered" evidence="4">
    <location>
        <begin position="185"/>
        <end position="226"/>
    </location>
</feature>
<feature type="chain" id="PRO_5045936491" evidence="5">
    <location>
        <begin position="21"/>
        <end position="369"/>
    </location>
</feature>
<dbReference type="EMBL" id="CP104697">
    <property type="protein sequence ID" value="UXI79326.1"/>
    <property type="molecule type" value="Genomic_DNA"/>
</dbReference>
<feature type="compositionally biased region" description="Low complexity" evidence="4">
    <location>
        <begin position="48"/>
        <end position="57"/>
    </location>
</feature>
<evidence type="ECO:0000256" key="2">
    <source>
        <dbReference type="ARBA" id="ARBA00022737"/>
    </source>
</evidence>
<protein>
    <submittedName>
        <fullName evidence="6">VCBS repeat-containing protein</fullName>
    </submittedName>
</protein>
<name>A0ABY6C0E9_9ACTN</name>
<feature type="region of interest" description="Disordered" evidence="4">
    <location>
        <begin position="79"/>
        <end position="104"/>
    </location>
</feature>
<sequence length="369" mass="36759">MGAASAGLVASAVLAGAVIAADPETGLAAPHACRTSVHGSAPASQRPATGPAAASAADFDGDGHADLVFGLGSDKGLLEGPFERDGTPARTAAVPAPSRPAGDVDGASYGDLVAGDLDGDGADELVTFHYDWSPDASWSRTRRPVGLYRGGPDGLTRADGVDLPDAATGAVGDVDGDGYGDLVLSPRGGDASRSSVTVVYGSESGPGKRRTTIDRDTPGVPGEEPQDEDAVFVSLDTGDVNGDGYADVVAGASRWGPYVEPGPEQVLFLAGGPEGPTGEGARVFEGGDLPGSHERAGFGAEVALSDLDGDHRAELVVAEPGGDTADGSVWLLPGTDDGPSAGGVTRLSGGTFDDDERLDLLMGGGGIAR</sequence>